<accession>A0ABN9M9H7</accession>
<sequence length="214" mass="23308">MESLEAPCFNWVSNWSSQTIIDLAVQVDATAGFKEPAAISQVPFRKVSTFLSRGSLSVPISSNGREDRFATLAIAASSFGAFSQLPTAGSSKGYRRFYAGGPKTKPLFGITHLFLPQVTFGQSLILGLTYTFSGITLSPKPWLPVLDLILRMVMIILVITGMDEKELLPQSPIASVSFGACRDFIFKHKDSRSKHSVRKIEPVEAGSWSMAACL</sequence>
<comment type="cofactor">
    <cofactor evidence="1">
        <name>Fe(2+)</name>
        <dbReference type="ChEBI" id="CHEBI:29033"/>
    </cofactor>
</comment>
<reference evidence="2" key="1">
    <citation type="submission" date="2023-07" db="EMBL/GenBank/DDBJ databases">
        <authorList>
            <person name="Stuckert A."/>
        </authorList>
    </citation>
    <scope>NUCLEOTIDE SEQUENCE</scope>
</reference>
<name>A0ABN9M9H7_9NEOB</name>
<organism evidence="2 3">
    <name type="scientific">Ranitomeya imitator</name>
    <name type="common">mimic poison frog</name>
    <dbReference type="NCBI Taxonomy" id="111125"/>
    <lineage>
        <taxon>Eukaryota</taxon>
        <taxon>Metazoa</taxon>
        <taxon>Chordata</taxon>
        <taxon>Craniata</taxon>
        <taxon>Vertebrata</taxon>
        <taxon>Euteleostomi</taxon>
        <taxon>Amphibia</taxon>
        <taxon>Batrachia</taxon>
        <taxon>Anura</taxon>
        <taxon>Neobatrachia</taxon>
        <taxon>Hyloidea</taxon>
        <taxon>Dendrobatidae</taxon>
        <taxon>Dendrobatinae</taxon>
        <taxon>Ranitomeya</taxon>
    </lineage>
</organism>
<dbReference type="Gene3D" id="2.60.120.590">
    <property type="entry name" value="Alpha-ketoglutarate-dependent dioxygenase AlkB-like"/>
    <property type="match status" value="1"/>
</dbReference>
<comment type="caution">
    <text evidence="2">The sequence shown here is derived from an EMBL/GenBank/DDBJ whole genome shotgun (WGS) entry which is preliminary data.</text>
</comment>
<evidence type="ECO:0000256" key="1">
    <source>
        <dbReference type="ARBA" id="ARBA00001954"/>
    </source>
</evidence>
<dbReference type="EMBL" id="CAUEEQ010055232">
    <property type="protein sequence ID" value="CAJ0962539.1"/>
    <property type="molecule type" value="Genomic_DNA"/>
</dbReference>
<dbReference type="InterPro" id="IPR037151">
    <property type="entry name" value="AlkB-like_sf"/>
</dbReference>
<evidence type="ECO:0000313" key="2">
    <source>
        <dbReference type="EMBL" id="CAJ0962539.1"/>
    </source>
</evidence>
<dbReference type="Proteomes" id="UP001176940">
    <property type="component" value="Unassembled WGS sequence"/>
</dbReference>
<protein>
    <submittedName>
        <fullName evidence="2">Uncharacterized protein</fullName>
    </submittedName>
</protein>
<evidence type="ECO:0000313" key="3">
    <source>
        <dbReference type="Proteomes" id="UP001176940"/>
    </source>
</evidence>
<dbReference type="SUPFAM" id="SSF51197">
    <property type="entry name" value="Clavaminate synthase-like"/>
    <property type="match status" value="1"/>
</dbReference>
<dbReference type="PANTHER" id="PTHR31573">
    <property type="entry name" value="ALPHA-KETOGLUTARATE-DEPENDENT DIOXYGENASE ALKB HOMOLOG 2"/>
    <property type="match status" value="1"/>
</dbReference>
<proteinExistence type="predicted"/>
<dbReference type="InterPro" id="IPR032852">
    <property type="entry name" value="ALKBH2"/>
</dbReference>
<keyword evidence="3" id="KW-1185">Reference proteome</keyword>
<dbReference type="PANTHER" id="PTHR31573:SF1">
    <property type="entry name" value="DNA OXIDATIVE DEMETHYLASE ALKBH2"/>
    <property type="match status" value="1"/>
</dbReference>
<gene>
    <name evidence="2" type="ORF">RIMI_LOCUS18258044</name>
</gene>